<proteinExistence type="inferred from homology"/>
<comment type="cofactor">
    <cofactor evidence="1">
        <name>thiamine diphosphate</name>
        <dbReference type="ChEBI" id="CHEBI:58937"/>
    </cofactor>
</comment>
<dbReference type="EMBL" id="NDHY01000004">
    <property type="protein sequence ID" value="RII00403.1"/>
    <property type="molecule type" value="Genomic_DNA"/>
</dbReference>
<evidence type="ECO:0000256" key="1">
    <source>
        <dbReference type="ARBA" id="ARBA00001964"/>
    </source>
</evidence>
<dbReference type="InterPro" id="IPR005474">
    <property type="entry name" value="Transketolase_N"/>
</dbReference>
<accession>A0A399FYX0</accession>
<keyword evidence="3" id="KW-0786">Thiamine pyrophosphate</keyword>
<evidence type="ECO:0000313" key="6">
    <source>
        <dbReference type="Proteomes" id="UP000266287"/>
    </source>
</evidence>
<gene>
    <name evidence="5" type="ORF">B9J77_02665</name>
</gene>
<feature type="domain" description="Transketolase N-terminal" evidence="4">
    <location>
        <begin position="15"/>
        <end position="272"/>
    </location>
</feature>
<dbReference type="AlphaFoldDB" id="A0A399FYX0"/>
<evidence type="ECO:0000256" key="3">
    <source>
        <dbReference type="ARBA" id="ARBA00023052"/>
    </source>
</evidence>
<evidence type="ECO:0000259" key="4">
    <source>
        <dbReference type="Pfam" id="PF00456"/>
    </source>
</evidence>
<dbReference type="PANTHER" id="PTHR47514:SF1">
    <property type="entry name" value="TRANSKETOLASE N-TERMINAL SECTION-RELATED"/>
    <property type="match status" value="1"/>
</dbReference>
<evidence type="ECO:0000256" key="2">
    <source>
        <dbReference type="ARBA" id="ARBA00007131"/>
    </source>
</evidence>
<dbReference type="Gene3D" id="3.40.50.970">
    <property type="match status" value="1"/>
</dbReference>
<comment type="caution">
    <text evidence="5">The sequence shown here is derived from an EMBL/GenBank/DDBJ whole genome shotgun (WGS) entry which is preliminary data.</text>
</comment>
<dbReference type="Pfam" id="PF00456">
    <property type="entry name" value="Transketolase_N"/>
    <property type="match status" value="1"/>
</dbReference>
<protein>
    <submittedName>
        <fullName evidence="5">Transketolase</fullName>
    </submittedName>
</protein>
<reference evidence="5 6" key="1">
    <citation type="submission" date="2018-08" db="EMBL/GenBank/DDBJ databases">
        <title>Draft genome of candidate division NPL-UPA2 bacterium Unc8 that adapted to ultra-basic serpentinizing groundwater.</title>
        <authorList>
            <person name="Ishii S."/>
            <person name="Suzuki S."/>
            <person name="Nealson K.H."/>
        </authorList>
    </citation>
    <scope>NUCLEOTIDE SEQUENCE [LARGE SCALE GENOMIC DNA]</scope>
    <source>
        <strain evidence="5">Unc8</strain>
    </source>
</reference>
<dbReference type="Proteomes" id="UP000266287">
    <property type="component" value="Unassembled WGS sequence"/>
</dbReference>
<name>A0A399FYX0_UNCN2</name>
<sequence>MPITDQEIKELEEKAHQVRKDIIDITGWAGGAHVGGALSVVEILVILYFKYLNIEPNNPELENRDRVVLSKGHAGVCHAAILARKGYFDFELLREFNHFKSSFGMHLDSLKVKGVDVSTGSLGHGLPISVGLALGARVQKKSWLTYCVLGDGECNEGSNWEAAMSAHHFKVTNMVTFVDRNKLMIDGPTEEIMGLEPFADKWKAFGWLVREINGHSFQEIAEAIEYARSENSAPVMIIANTVKGKGVDFMENEVKWHYGGLDTDLIEKAKQSIDRMYKG</sequence>
<evidence type="ECO:0000313" key="5">
    <source>
        <dbReference type="EMBL" id="RII00403.1"/>
    </source>
</evidence>
<dbReference type="SUPFAM" id="SSF52518">
    <property type="entry name" value="Thiamin diphosphate-binding fold (THDP-binding)"/>
    <property type="match status" value="1"/>
</dbReference>
<dbReference type="PANTHER" id="PTHR47514">
    <property type="entry name" value="TRANSKETOLASE N-TERMINAL SECTION-RELATED"/>
    <property type="match status" value="1"/>
</dbReference>
<comment type="similarity">
    <text evidence="2">Belongs to the transketolase family.</text>
</comment>
<organism evidence="5 6">
    <name type="scientific">candidate division NPL-UPA2 bacterium Unc8</name>
    <dbReference type="NCBI Taxonomy" id="1980939"/>
    <lineage>
        <taxon>Bacteria</taxon>
    </lineage>
</organism>
<dbReference type="CDD" id="cd02012">
    <property type="entry name" value="TPP_TK"/>
    <property type="match status" value="1"/>
</dbReference>
<dbReference type="InterPro" id="IPR029061">
    <property type="entry name" value="THDP-binding"/>
</dbReference>